<evidence type="ECO:0000313" key="1">
    <source>
        <dbReference type="EMBL" id="QDT73188.1"/>
    </source>
</evidence>
<dbReference type="InterPro" id="IPR023393">
    <property type="entry name" value="START-like_dom_sf"/>
</dbReference>
<protein>
    <submittedName>
        <fullName evidence="1">Polyketide cyclase / dehydrase and lipid transport</fullName>
    </submittedName>
</protein>
<sequence length="154" mass="16941">MSDSYAPPSGKAITIKKLFSRQTSVAIEIAASPDTIWKLLTIAEEFSAWNSTIVELTGKIAPGEKIVLRSTLAPDRKFKLKVKEFEPQARLAWGDAMGTRVFTLSPEPNGATRFSMVETIGGPIFPLFARMIPSFDDAFNQFAADLKKAAEERS</sequence>
<keyword evidence="2" id="KW-1185">Reference proteome</keyword>
<gene>
    <name evidence="1" type="ORF">I41_23770</name>
</gene>
<evidence type="ECO:0000313" key="2">
    <source>
        <dbReference type="Proteomes" id="UP000317909"/>
    </source>
</evidence>
<proteinExistence type="predicted"/>
<dbReference type="EMBL" id="CP036339">
    <property type="protein sequence ID" value="QDT73188.1"/>
    <property type="molecule type" value="Genomic_DNA"/>
</dbReference>
<organism evidence="1 2">
    <name type="scientific">Lacipirellula limnantheis</name>
    <dbReference type="NCBI Taxonomy" id="2528024"/>
    <lineage>
        <taxon>Bacteria</taxon>
        <taxon>Pseudomonadati</taxon>
        <taxon>Planctomycetota</taxon>
        <taxon>Planctomycetia</taxon>
        <taxon>Pirellulales</taxon>
        <taxon>Lacipirellulaceae</taxon>
        <taxon>Lacipirellula</taxon>
    </lineage>
</organism>
<dbReference type="Pfam" id="PF10604">
    <property type="entry name" value="Polyketide_cyc2"/>
    <property type="match status" value="1"/>
</dbReference>
<dbReference type="Gene3D" id="3.30.530.20">
    <property type="match status" value="1"/>
</dbReference>
<dbReference type="CDD" id="cd07822">
    <property type="entry name" value="SRPBCC_4"/>
    <property type="match status" value="1"/>
</dbReference>
<dbReference type="OrthoDB" id="191189at2"/>
<dbReference type="RefSeq" id="WP_145432708.1">
    <property type="nucleotide sequence ID" value="NZ_CP036339.1"/>
</dbReference>
<reference evidence="1 2" key="1">
    <citation type="submission" date="2019-02" db="EMBL/GenBank/DDBJ databases">
        <title>Deep-cultivation of Planctomycetes and their phenomic and genomic characterization uncovers novel biology.</title>
        <authorList>
            <person name="Wiegand S."/>
            <person name="Jogler M."/>
            <person name="Boedeker C."/>
            <person name="Pinto D."/>
            <person name="Vollmers J."/>
            <person name="Rivas-Marin E."/>
            <person name="Kohn T."/>
            <person name="Peeters S.H."/>
            <person name="Heuer A."/>
            <person name="Rast P."/>
            <person name="Oberbeckmann S."/>
            <person name="Bunk B."/>
            <person name="Jeske O."/>
            <person name="Meyerdierks A."/>
            <person name="Storesund J.E."/>
            <person name="Kallscheuer N."/>
            <person name="Luecker S."/>
            <person name="Lage O.M."/>
            <person name="Pohl T."/>
            <person name="Merkel B.J."/>
            <person name="Hornburger P."/>
            <person name="Mueller R.-W."/>
            <person name="Bruemmer F."/>
            <person name="Labrenz M."/>
            <person name="Spormann A.M."/>
            <person name="Op den Camp H."/>
            <person name="Overmann J."/>
            <person name="Amann R."/>
            <person name="Jetten M.S.M."/>
            <person name="Mascher T."/>
            <person name="Medema M.H."/>
            <person name="Devos D.P."/>
            <person name="Kaster A.-K."/>
            <person name="Ovreas L."/>
            <person name="Rohde M."/>
            <person name="Galperin M.Y."/>
            <person name="Jogler C."/>
        </authorList>
    </citation>
    <scope>NUCLEOTIDE SEQUENCE [LARGE SCALE GENOMIC DNA]</scope>
    <source>
        <strain evidence="1 2">I41</strain>
    </source>
</reference>
<dbReference type="AlphaFoldDB" id="A0A517TXT3"/>
<dbReference type="InterPro" id="IPR019587">
    <property type="entry name" value="Polyketide_cyclase/dehydratase"/>
</dbReference>
<dbReference type="SUPFAM" id="SSF55961">
    <property type="entry name" value="Bet v1-like"/>
    <property type="match status" value="1"/>
</dbReference>
<name>A0A517TXT3_9BACT</name>
<dbReference type="Proteomes" id="UP000317909">
    <property type="component" value="Chromosome"/>
</dbReference>
<dbReference type="KEGG" id="llh:I41_23770"/>
<accession>A0A517TXT3</accession>